<comment type="similarity">
    <text evidence="1">Belongs to the NusB family.</text>
</comment>
<dbReference type="EMBL" id="UOEL01000103">
    <property type="protein sequence ID" value="VAW13480.1"/>
    <property type="molecule type" value="Genomic_DNA"/>
</dbReference>
<keyword evidence="5" id="KW-0804">Transcription</keyword>
<dbReference type="InterPro" id="IPR011605">
    <property type="entry name" value="NusB_fam"/>
</dbReference>
<dbReference type="Pfam" id="PF01029">
    <property type="entry name" value="NusB"/>
    <property type="match status" value="1"/>
</dbReference>
<keyword evidence="2" id="KW-0889">Transcription antitermination</keyword>
<protein>
    <submittedName>
        <fullName evidence="7">Transcription termination protein NusB</fullName>
    </submittedName>
</protein>
<dbReference type="GO" id="GO:0005829">
    <property type="term" value="C:cytosol"/>
    <property type="evidence" value="ECO:0007669"/>
    <property type="project" value="TreeGrafter"/>
</dbReference>
<evidence type="ECO:0000313" key="7">
    <source>
        <dbReference type="EMBL" id="VAW13480.1"/>
    </source>
</evidence>
<name>A0A3B0T9D0_9ZZZZ</name>
<evidence type="ECO:0000256" key="5">
    <source>
        <dbReference type="ARBA" id="ARBA00023163"/>
    </source>
</evidence>
<evidence type="ECO:0000256" key="2">
    <source>
        <dbReference type="ARBA" id="ARBA00022814"/>
    </source>
</evidence>
<feature type="domain" description="NusB/RsmB/TIM44" evidence="6">
    <location>
        <begin position="192"/>
        <end position="299"/>
    </location>
</feature>
<evidence type="ECO:0000259" key="6">
    <source>
        <dbReference type="Pfam" id="PF01029"/>
    </source>
</evidence>
<dbReference type="PANTHER" id="PTHR11078">
    <property type="entry name" value="N UTILIZATION SUBSTANCE PROTEIN B-RELATED"/>
    <property type="match status" value="1"/>
</dbReference>
<dbReference type="InterPro" id="IPR006027">
    <property type="entry name" value="NusB_RsmB_TIM44"/>
</dbReference>
<accession>A0A3B0T9D0</accession>
<dbReference type="NCBIfam" id="TIGR01951">
    <property type="entry name" value="nusB"/>
    <property type="match status" value="1"/>
</dbReference>
<dbReference type="Gene3D" id="1.10.940.10">
    <property type="entry name" value="NusB-like"/>
    <property type="match status" value="1"/>
</dbReference>
<dbReference type="AlphaFoldDB" id="A0A3B0T9D0"/>
<proteinExistence type="inferred from homology"/>
<dbReference type="GO" id="GO:0006353">
    <property type="term" value="P:DNA-templated transcription termination"/>
    <property type="evidence" value="ECO:0007669"/>
    <property type="project" value="InterPro"/>
</dbReference>
<evidence type="ECO:0000256" key="3">
    <source>
        <dbReference type="ARBA" id="ARBA00022884"/>
    </source>
</evidence>
<gene>
    <name evidence="7" type="ORF">MNBD_BACTEROID03-1684</name>
</gene>
<reference evidence="7" key="1">
    <citation type="submission" date="2018-06" db="EMBL/GenBank/DDBJ databases">
        <authorList>
            <person name="Zhirakovskaya E."/>
        </authorList>
    </citation>
    <scope>NUCLEOTIDE SEQUENCE</scope>
</reference>
<organism evidence="7">
    <name type="scientific">hydrothermal vent metagenome</name>
    <dbReference type="NCBI Taxonomy" id="652676"/>
    <lineage>
        <taxon>unclassified sequences</taxon>
        <taxon>metagenomes</taxon>
        <taxon>ecological metagenomes</taxon>
    </lineage>
</organism>
<sequence length="315" mass="36819">MLTRRHIRVKVMQCIYALIHSKDDSLEKQEKFLKDSIENMYTLYLLTISLLAEVHGYATDQVALSKKKYLTNVTDSFPDKEKFLKNKLLLQIANNDTLKAELTKRKIKNWYLNGEYVKLIYKEMVASKSYVAYMLAPESGYGADKRLVQTLFKEIIAPNEKIYDYFEDDKLTWVDDIPIVNTFVLKQLKKTKKNQHESFFLPRLLKNDDDMVFAKELLTKTLLNNDQWEKEIEGKTPNWDKDRIADIDFILLKMAICELLNFSSIPEKVTINEFLEIAKEYSTPKSSIFINGILDKLVREYKADGRLKKSGRGLL</sequence>
<dbReference type="InterPro" id="IPR035926">
    <property type="entry name" value="NusB-like_sf"/>
</dbReference>
<dbReference type="SUPFAM" id="SSF48013">
    <property type="entry name" value="NusB-like"/>
    <property type="match status" value="1"/>
</dbReference>
<dbReference type="GO" id="GO:0031564">
    <property type="term" value="P:transcription antitermination"/>
    <property type="evidence" value="ECO:0007669"/>
    <property type="project" value="UniProtKB-KW"/>
</dbReference>
<evidence type="ECO:0000256" key="1">
    <source>
        <dbReference type="ARBA" id="ARBA00005952"/>
    </source>
</evidence>
<keyword evidence="4" id="KW-0805">Transcription regulation</keyword>
<dbReference type="GO" id="GO:0003723">
    <property type="term" value="F:RNA binding"/>
    <property type="evidence" value="ECO:0007669"/>
    <property type="project" value="UniProtKB-KW"/>
</dbReference>
<dbReference type="PANTHER" id="PTHR11078:SF3">
    <property type="entry name" value="ANTITERMINATION NUSB DOMAIN-CONTAINING PROTEIN"/>
    <property type="match status" value="1"/>
</dbReference>
<evidence type="ECO:0000256" key="4">
    <source>
        <dbReference type="ARBA" id="ARBA00023015"/>
    </source>
</evidence>
<keyword evidence="3" id="KW-0694">RNA-binding</keyword>